<evidence type="ECO:0000256" key="2">
    <source>
        <dbReference type="ARBA" id="ARBA00023125"/>
    </source>
</evidence>
<dbReference type="PANTHER" id="PTHR43132">
    <property type="entry name" value="ARSENICAL RESISTANCE OPERON REPRESSOR ARSR-RELATED"/>
    <property type="match status" value="1"/>
</dbReference>
<dbReference type="InterPro" id="IPR051011">
    <property type="entry name" value="Metal_resp_trans_reg"/>
</dbReference>
<sequence>MEKTKDKEVCIGHFAKKDLLNDISESLKSENGLDLLSKIFKAMGDGSRLKIIYILSKSPLCVCDIAQLLNMDQSLVSHHLRTLRNLNLVKFKRHGKQIVYSLDDKHVLDLLVEGLEHTAHL</sequence>
<accession>A0A1U7M4S9</accession>
<keyword evidence="3" id="KW-0804">Transcription</keyword>
<organism evidence="5 6">
    <name type="scientific">Tissierella creatinophila DSM 6911</name>
    <dbReference type="NCBI Taxonomy" id="1123403"/>
    <lineage>
        <taxon>Bacteria</taxon>
        <taxon>Bacillati</taxon>
        <taxon>Bacillota</taxon>
        <taxon>Tissierellia</taxon>
        <taxon>Tissierellales</taxon>
        <taxon>Tissierellaceae</taxon>
        <taxon>Tissierella</taxon>
    </lineage>
</organism>
<dbReference type="GO" id="GO:0003700">
    <property type="term" value="F:DNA-binding transcription factor activity"/>
    <property type="evidence" value="ECO:0007669"/>
    <property type="project" value="InterPro"/>
</dbReference>
<dbReference type="InterPro" id="IPR036390">
    <property type="entry name" value="WH_DNA-bd_sf"/>
</dbReference>
<keyword evidence="6" id="KW-1185">Reference proteome</keyword>
<keyword evidence="1" id="KW-0805">Transcription regulation</keyword>
<dbReference type="Pfam" id="PF01022">
    <property type="entry name" value="HTH_5"/>
    <property type="match status" value="1"/>
</dbReference>
<dbReference type="NCBIfam" id="NF033788">
    <property type="entry name" value="HTH_metalloreg"/>
    <property type="match status" value="1"/>
</dbReference>
<dbReference type="RefSeq" id="WP_075727013.1">
    <property type="nucleotide sequence ID" value="NZ_LTDM01000032.1"/>
</dbReference>
<dbReference type="PANTHER" id="PTHR43132:SF6">
    <property type="entry name" value="HTH-TYPE TRANSCRIPTIONAL REPRESSOR CZRA"/>
    <property type="match status" value="1"/>
</dbReference>
<reference evidence="5 6" key="1">
    <citation type="submission" date="2016-02" db="EMBL/GenBank/DDBJ databases">
        <title>Genome sequence of Tissierella creatinophila DSM 6911.</title>
        <authorList>
            <person name="Poehlein A."/>
            <person name="Daniel R."/>
        </authorList>
    </citation>
    <scope>NUCLEOTIDE SEQUENCE [LARGE SCALE GENOMIC DNA]</scope>
    <source>
        <strain evidence="5 6">DSM 6911</strain>
    </source>
</reference>
<evidence type="ECO:0000256" key="3">
    <source>
        <dbReference type="ARBA" id="ARBA00023163"/>
    </source>
</evidence>
<evidence type="ECO:0000313" key="6">
    <source>
        <dbReference type="Proteomes" id="UP000186112"/>
    </source>
</evidence>
<dbReference type="Gene3D" id="1.10.10.10">
    <property type="entry name" value="Winged helix-like DNA-binding domain superfamily/Winged helix DNA-binding domain"/>
    <property type="match status" value="1"/>
</dbReference>
<dbReference type="PROSITE" id="PS50987">
    <property type="entry name" value="HTH_ARSR_2"/>
    <property type="match status" value="1"/>
</dbReference>
<protein>
    <submittedName>
        <fullName evidence="5">HTH-type transcriptional repressor CzrA</fullName>
    </submittedName>
</protein>
<name>A0A1U7M4S9_TISCR</name>
<dbReference type="SUPFAM" id="SSF46785">
    <property type="entry name" value="Winged helix' DNA-binding domain"/>
    <property type="match status" value="1"/>
</dbReference>
<proteinExistence type="predicted"/>
<keyword evidence="2" id="KW-0238">DNA-binding</keyword>
<dbReference type="EMBL" id="LTDM01000032">
    <property type="protein sequence ID" value="OLS02285.1"/>
    <property type="molecule type" value="Genomic_DNA"/>
</dbReference>
<dbReference type="SMART" id="SM00418">
    <property type="entry name" value="HTH_ARSR"/>
    <property type="match status" value="1"/>
</dbReference>
<dbReference type="OrthoDB" id="9794330at2"/>
<dbReference type="CDD" id="cd00090">
    <property type="entry name" value="HTH_ARSR"/>
    <property type="match status" value="1"/>
</dbReference>
<gene>
    <name evidence="5" type="primary">czrA</name>
    <name evidence="5" type="ORF">TICRE_16710</name>
</gene>
<evidence type="ECO:0000313" key="5">
    <source>
        <dbReference type="EMBL" id="OLS02285.1"/>
    </source>
</evidence>
<dbReference type="InterPro" id="IPR001845">
    <property type="entry name" value="HTH_ArsR_DNA-bd_dom"/>
</dbReference>
<evidence type="ECO:0000256" key="1">
    <source>
        <dbReference type="ARBA" id="ARBA00023015"/>
    </source>
</evidence>
<dbReference type="GO" id="GO:0003677">
    <property type="term" value="F:DNA binding"/>
    <property type="evidence" value="ECO:0007669"/>
    <property type="project" value="UniProtKB-KW"/>
</dbReference>
<dbReference type="InterPro" id="IPR011991">
    <property type="entry name" value="ArsR-like_HTH"/>
</dbReference>
<dbReference type="InterPro" id="IPR036388">
    <property type="entry name" value="WH-like_DNA-bd_sf"/>
</dbReference>
<comment type="caution">
    <text evidence="5">The sequence shown here is derived from an EMBL/GenBank/DDBJ whole genome shotgun (WGS) entry which is preliminary data.</text>
</comment>
<dbReference type="PRINTS" id="PR00778">
    <property type="entry name" value="HTHARSR"/>
</dbReference>
<dbReference type="Proteomes" id="UP000186112">
    <property type="component" value="Unassembled WGS sequence"/>
</dbReference>
<evidence type="ECO:0000259" key="4">
    <source>
        <dbReference type="PROSITE" id="PS50987"/>
    </source>
</evidence>
<feature type="domain" description="HTH arsR-type" evidence="4">
    <location>
        <begin position="28"/>
        <end position="121"/>
    </location>
</feature>
<dbReference type="AlphaFoldDB" id="A0A1U7M4S9"/>